<dbReference type="EMBL" id="GBRH01245131">
    <property type="protein sequence ID" value="JAD52764.1"/>
    <property type="molecule type" value="Transcribed_RNA"/>
</dbReference>
<reference evidence="1" key="2">
    <citation type="journal article" date="2015" name="Data Brief">
        <title>Shoot transcriptome of the giant reed, Arundo donax.</title>
        <authorList>
            <person name="Barrero R.A."/>
            <person name="Guerrero F.D."/>
            <person name="Moolhuijzen P."/>
            <person name="Goolsby J.A."/>
            <person name="Tidwell J."/>
            <person name="Bellgard S.E."/>
            <person name="Bellgard M.I."/>
        </authorList>
    </citation>
    <scope>NUCLEOTIDE SEQUENCE</scope>
    <source>
        <tissue evidence="1">Shoot tissue taken approximately 20 cm above the soil surface</tissue>
    </source>
</reference>
<protein>
    <submittedName>
        <fullName evidence="1">Uncharacterized protein</fullName>
    </submittedName>
</protein>
<evidence type="ECO:0000313" key="1">
    <source>
        <dbReference type="EMBL" id="JAD52764.1"/>
    </source>
</evidence>
<dbReference type="AlphaFoldDB" id="A0A0A9AM20"/>
<reference evidence="1" key="1">
    <citation type="submission" date="2014-09" db="EMBL/GenBank/DDBJ databases">
        <authorList>
            <person name="Magalhaes I.L.F."/>
            <person name="Oliveira U."/>
            <person name="Santos F.R."/>
            <person name="Vidigal T.H.D.A."/>
            <person name="Brescovit A.D."/>
            <person name="Santos A.J."/>
        </authorList>
    </citation>
    <scope>NUCLEOTIDE SEQUENCE</scope>
    <source>
        <tissue evidence="1">Shoot tissue taken approximately 20 cm above the soil surface</tissue>
    </source>
</reference>
<proteinExistence type="predicted"/>
<organism evidence="1">
    <name type="scientific">Arundo donax</name>
    <name type="common">Giant reed</name>
    <name type="synonym">Donax arundinaceus</name>
    <dbReference type="NCBI Taxonomy" id="35708"/>
    <lineage>
        <taxon>Eukaryota</taxon>
        <taxon>Viridiplantae</taxon>
        <taxon>Streptophyta</taxon>
        <taxon>Embryophyta</taxon>
        <taxon>Tracheophyta</taxon>
        <taxon>Spermatophyta</taxon>
        <taxon>Magnoliopsida</taxon>
        <taxon>Liliopsida</taxon>
        <taxon>Poales</taxon>
        <taxon>Poaceae</taxon>
        <taxon>PACMAD clade</taxon>
        <taxon>Arundinoideae</taxon>
        <taxon>Arundineae</taxon>
        <taxon>Arundo</taxon>
    </lineage>
</organism>
<sequence length="92" mass="10171">MVSTLKIPGSLSSTLTERSRSRLAVSFPCSPLSLFFPLDEPQFWVPSEPDFCWVAEAPLSRFGEHPPDCTAACIASLVLYRSQFTSSCRSLI</sequence>
<accession>A0A0A9AM20</accession>
<name>A0A0A9AM20_ARUDO</name>